<dbReference type="SUPFAM" id="SSF46894">
    <property type="entry name" value="C-terminal effector domain of the bipartite response regulators"/>
    <property type="match status" value="1"/>
</dbReference>
<name>A0A1Y3PXD2_9BACI</name>
<reference evidence="5" key="1">
    <citation type="submission" date="2016-06" db="EMBL/GenBank/DDBJ databases">
        <authorList>
            <person name="Nascimento L."/>
            <person name="Pereira R.V."/>
            <person name="Martins L.F."/>
            <person name="Quaggio R.B."/>
            <person name="Silva A.M."/>
            <person name="Setubal J.C."/>
        </authorList>
    </citation>
    <scope>NUCLEOTIDE SEQUENCE [LARGE SCALE GENOMIC DNA]</scope>
</reference>
<evidence type="ECO:0000259" key="3">
    <source>
        <dbReference type="PROSITE" id="PS50043"/>
    </source>
</evidence>
<comment type="caution">
    <text evidence="4">The sequence shown here is derived from an EMBL/GenBank/DDBJ whole genome shotgun (WGS) entry which is preliminary data.</text>
</comment>
<dbReference type="Gene3D" id="3.30.450.40">
    <property type="match status" value="1"/>
</dbReference>
<dbReference type="Gene3D" id="1.10.10.10">
    <property type="entry name" value="Winged helix-like DNA-binding domain superfamily/Winged helix DNA-binding domain"/>
    <property type="match status" value="1"/>
</dbReference>
<feature type="domain" description="HTH luxR-type" evidence="3">
    <location>
        <begin position="123"/>
        <end position="188"/>
    </location>
</feature>
<dbReference type="AlphaFoldDB" id="A0A1Y3PXD2"/>
<keyword evidence="1" id="KW-0805">Transcription regulation</keyword>
<dbReference type="GO" id="GO:0045892">
    <property type="term" value="P:negative regulation of DNA-templated transcription"/>
    <property type="evidence" value="ECO:0007669"/>
    <property type="project" value="UniProtKB-ARBA"/>
</dbReference>
<evidence type="ECO:0000256" key="1">
    <source>
        <dbReference type="ARBA" id="ARBA00023015"/>
    </source>
</evidence>
<evidence type="ECO:0000313" key="4">
    <source>
        <dbReference type="EMBL" id="OUM89049.1"/>
    </source>
</evidence>
<dbReference type="InterPro" id="IPR029016">
    <property type="entry name" value="GAF-like_dom_sf"/>
</dbReference>
<dbReference type="InterPro" id="IPR016032">
    <property type="entry name" value="Sig_transdc_resp-reg_C-effctor"/>
</dbReference>
<dbReference type="Proteomes" id="UP000196475">
    <property type="component" value="Unassembled WGS sequence"/>
</dbReference>
<proteinExistence type="predicted"/>
<dbReference type="EMBL" id="LZRT01000053">
    <property type="protein sequence ID" value="OUM89049.1"/>
    <property type="molecule type" value="Genomic_DNA"/>
</dbReference>
<sequence>MVLETFGKESLLQRMEEMNLGKGTSLDLKYSGINGVSLAKELKRPVIVRGDEHDLALFSGWTCICTPIVDNDGNVAYLDLSFHYNADITFAIPFLKLLSNKIQEKLCSTKKYFSFNSNSKISNLFDAFRLTPREKEIATLWLHNKTYTEIASELFLSSETVRCYIKKIHQKTGAKNKADFIKKITILSS</sequence>
<gene>
    <name evidence="4" type="ORF">BAA01_13425</name>
</gene>
<organism evidence="4 5">
    <name type="scientific">Bacillus thermozeamaize</name>
    <dbReference type="NCBI Taxonomy" id="230954"/>
    <lineage>
        <taxon>Bacteria</taxon>
        <taxon>Bacillati</taxon>
        <taxon>Bacillota</taxon>
        <taxon>Bacilli</taxon>
        <taxon>Bacillales</taxon>
        <taxon>Bacillaceae</taxon>
        <taxon>Bacillus</taxon>
    </lineage>
</organism>
<evidence type="ECO:0000313" key="5">
    <source>
        <dbReference type="Proteomes" id="UP000196475"/>
    </source>
</evidence>
<dbReference type="CDD" id="cd06170">
    <property type="entry name" value="LuxR_C_like"/>
    <property type="match status" value="1"/>
</dbReference>
<protein>
    <recommendedName>
        <fullName evidence="3">HTH luxR-type domain-containing protein</fullName>
    </recommendedName>
</protein>
<dbReference type="PROSITE" id="PS50043">
    <property type="entry name" value="HTH_LUXR_2"/>
    <property type="match status" value="1"/>
</dbReference>
<dbReference type="SMART" id="SM00421">
    <property type="entry name" value="HTH_LUXR"/>
    <property type="match status" value="1"/>
</dbReference>
<evidence type="ECO:0000256" key="2">
    <source>
        <dbReference type="ARBA" id="ARBA00023163"/>
    </source>
</evidence>
<dbReference type="GO" id="GO:0003677">
    <property type="term" value="F:DNA binding"/>
    <property type="evidence" value="ECO:0007669"/>
    <property type="project" value="InterPro"/>
</dbReference>
<dbReference type="InterPro" id="IPR000792">
    <property type="entry name" value="Tscrpt_reg_LuxR_C"/>
</dbReference>
<dbReference type="InterPro" id="IPR036388">
    <property type="entry name" value="WH-like_DNA-bd_sf"/>
</dbReference>
<dbReference type="Pfam" id="PF00196">
    <property type="entry name" value="GerE"/>
    <property type="match status" value="1"/>
</dbReference>
<dbReference type="PRINTS" id="PR00038">
    <property type="entry name" value="HTHLUXR"/>
</dbReference>
<accession>A0A1Y3PXD2</accession>
<keyword evidence="2" id="KW-0804">Transcription</keyword>